<comment type="caution">
    <text evidence="3">The sequence shown here is derived from an EMBL/GenBank/DDBJ whole genome shotgun (WGS) entry which is preliminary data.</text>
</comment>
<proteinExistence type="predicted"/>
<organism evidence="3 4">
    <name type="scientific">Acropora cervicornis</name>
    <name type="common">Staghorn coral</name>
    <dbReference type="NCBI Taxonomy" id="6130"/>
    <lineage>
        <taxon>Eukaryota</taxon>
        <taxon>Metazoa</taxon>
        <taxon>Cnidaria</taxon>
        <taxon>Anthozoa</taxon>
        <taxon>Hexacorallia</taxon>
        <taxon>Scleractinia</taxon>
        <taxon>Astrocoeniina</taxon>
        <taxon>Acroporidae</taxon>
        <taxon>Acropora</taxon>
    </lineage>
</organism>
<feature type="chain" id="PRO_5042122007" description="SAM domain-containing protein" evidence="1">
    <location>
        <begin position="23"/>
        <end position="313"/>
    </location>
</feature>
<evidence type="ECO:0000259" key="2">
    <source>
        <dbReference type="PROSITE" id="PS50105"/>
    </source>
</evidence>
<dbReference type="Proteomes" id="UP001249851">
    <property type="component" value="Unassembled WGS sequence"/>
</dbReference>
<reference evidence="3" key="1">
    <citation type="journal article" date="2023" name="G3 (Bethesda)">
        <title>Whole genome assembly and annotation of the endangered Caribbean coral Acropora cervicornis.</title>
        <authorList>
            <person name="Selwyn J.D."/>
            <person name="Vollmer S.V."/>
        </authorList>
    </citation>
    <scope>NUCLEOTIDE SEQUENCE</scope>
    <source>
        <strain evidence="3">K2</strain>
    </source>
</reference>
<gene>
    <name evidence="3" type="ORF">P5673_023724</name>
</gene>
<keyword evidence="4" id="KW-1185">Reference proteome</keyword>
<dbReference type="Pfam" id="PF07647">
    <property type="entry name" value="SAM_2"/>
    <property type="match status" value="2"/>
</dbReference>
<feature type="domain" description="SAM" evidence="2">
    <location>
        <begin position="18"/>
        <end position="82"/>
    </location>
</feature>
<name>A0AAD9Q4V0_ACRCE</name>
<dbReference type="SMART" id="SM00454">
    <property type="entry name" value="SAM"/>
    <property type="match status" value="2"/>
</dbReference>
<reference evidence="3" key="2">
    <citation type="journal article" date="2023" name="Science">
        <title>Genomic signatures of disease resistance in endangered staghorn corals.</title>
        <authorList>
            <person name="Vollmer S.V."/>
            <person name="Selwyn J.D."/>
            <person name="Despard B.A."/>
            <person name="Roesel C.L."/>
        </authorList>
    </citation>
    <scope>NUCLEOTIDE SEQUENCE</scope>
    <source>
        <strain evidence="3">K2</strain>
    </source>
</reference>
<dbReference type="Gene3D" id="1.10.150.50">
    <property type="entry name" value="Transcription Factor, Ets-1"/>
    <property type="match status" value="2"/>
</dbReference>
<accession>A0AAD9Q4V0</accession>
<protein>
    <recommendedName>
        <fullName evidence="2">SAM domain-containing protein</fullName>
    </recommendedName>
</protein>
<dbReference type="EMBL" id="JARQWQ010000067">
    <property type="protein sequence ID" value="KAK2554759.1"/>
    <property type="molecule type" value="Genomic_DNA"/>
</dbReference>
<sequence>MIKVKFTSLLTVFVMAASKASAVDLFLNKLNLEKYCQNFHSHGYETAVDLFCVTERELEQLQVKDAEERAKILSSARDIDIHWWLVDLGLQHYIDEFRREGIRTMEDLKLRREVTTDVFLKDALRMLPGHRKRVKREANFLRSHEATCDEVVAGYWGQPPEMTETSHQFIIVPGYLKSGKGKGMRMTTLLNTMKQPWMNQVATTMTYYQHFNTSKALSSELIQFTVDSGSEVAVTANDHLISHLQLEYLQNIESRGVHAAESKPIYRGVLQLGQEEVAVEVMPDRFCTVGSPVMKKFRHDIDETTHRWFKERQ</sequence>
<evidence type="ECO:0000256" key="1">
    <source>
        <dbReference type="SAM" id="SignalP"/>
    </source>
</evidence>
<dbReference type="InterPro" id="IPR001660">
    <property type="entry name" value="SAM"/>
</dbReference>
<dbReference type="PROSITE" id="PS50105">
    <property type="entry name" value="SAM_DOMAIN"/>
    <property type="match status" value="1"/>
</dbReference>
<dbReference type="InterPro" id="IPR013761">
    <property type="entry name" value="SAM/pointed_sf"/>
</dbReference>
<dbReference type="AlphaFoldDB" id="A0AAD9Q4V0"/>
<feature type="signal peptide" evidence="1">
    <location>
        <begin position="1"/>
        <end position="22"/>
    </location>
</feature>
<evidence type="ECO:0000313" key="4">
    <source>
        <dbReference type="Proteomes" id="UP001249851"/>
    </source>
</evidence>
<dbReference type="SUPFAM" id="SSF47769">
    <property type="entry name" value="SAM/Pointed domain"/>
    <property type="match status" value="2"/>
</dbReference>
<keyword evidence="1" id="KW-0732">Signal</keyword>
<evidence type="ECO:0000313" key="3">
    <source>
        <dbReference type="EMBL" id="KAK2554759.1"/>
    </source>
</evidence>